<dbReference type="EMBL" id="MU157864">
    <property type="protein sequence ID" value="KAF9527155.1"/>
    <property type="molecule type" value="Genomic_DNA"/>
</dbReference>
<dbReference type="Proteomes" id="UP000807306">
    <property type="component" value="Unassembled WGS sequence"/>
</dbReference>
<gene>
    <name evidence="1" type="ORF">CPB83DRAFT_856844</name>
</gene>
<dbReference type="OrthoDB" id="2499463at2759"/>
<organism evidence="1 2">
    <name type="scientific">Crepidotus variabilis</name>
    <dbReference type="NCBI Taxonomy" id="179855"/>
    <lineage>
        <taxon>Eukaryota</taxon>
        <taxon>Fungi</taxon>
        <taxon>Dikarya</taxon>
        <taxon>Basidiomycota</taxon>
        <taxon>Agaricomycotina</taxon>
        <taxon>Agaricomycetes</taxon>
        <taxon>Agaricomycetidae</taxon>
        <taxon>Agaricales</taxon>
        <taxon>Agaricineae</taxon>
        <taxon>Crepidotaceae</taxon>
        <taxon>Crepidotus</taxon>
    </lineage>
</organism>
<name>A0A9P6EDT9_9AGAR</name>
<accession>A0A9P6EDT9</accession>
<dbReference type="AlphaFoldDB" id="A0A9P6EDT9"/>
<keyword evidence="2" id="KW-1185">Reference proteome</keyword>
<protein>
    <submittedName>
        <fullName evidence="1">Uncharacterized protein</fullName>
    </submittedName>
</protein>
<reference evidence="1" key="1">
    <citation type="submission" date="2020-11" db="EMBL/GenBank/DDBJ databases">
        <authorList>
            <consortium name="DOE Joint Genome Institute"/>
            <person name="Ahrendt S."/>
            <person name="Riley R."/>
            <person name="Andreopoulos W."/>
            <person name="Labutti K."/>
            <person name="Pangilinan J."/>
            <person name="Ruiz-Duenas F.J."/>
            <person name="Barrasa J.M."/>
            <person name="Sanchez-Garcia M."/>
            <person name="Camarero S."/>
            <person name="Miyauchi S."/>
            <person name="Serrano A."/>
            <person name="Linde D."/>
            <person name="Babiker R."/>
            <person name="Drula E."/>
            <person name="Ayuso-Fernandez I."/>
            <person name="Pacheco R."/>
            <person name="Padilla G."/>
            <person name="Ferreira P."/>
            <person name="Barriuso J."/>
            <person name="Kellner H."/>
            <person name="Castanera R."/>
            <person name="Alfaro M."/>
            <person name="Ramirez L."/>
            <person name="Pisabarro A.G."/>
            <person name="Kuo A."/>
            <person name="Tritt A."/>
            <person name="Lipzen A."/>
            <person name="He G."/>
            <person name="Yan M."/>
            <person name="Ng V."/>
            <person name="Cullen D."/>
            <person name="Martin F."/>
            <person name="Rosso M.-N."/>
            <person name="Henrissat B."/>
            <person name="Hibbett D."/>
            <person name="Martinez A.T."/>
            <person name="Grigoriev I.V."/>
        </authorList>
    </citation>
    <scope>NUCLEOTIDE SEQUENCE</scope>
    <source>
        <strain evidence="1">CBS 506.95</strain>
    </source>
</reference>
<evidence type="ECO:0000313" key="1">
    <source>
        <dbReference type="EMBL" id="KAF9527155.1"/>
    </source>
</evidence>
<comment type="caution">
    <text evidence="1">The sequence shown here is derived from an EMBL/GenBank/DDBJ whole genome shotgun (WGS) entry which is preliminary data.</text>
</comment>
<sequence length="74" mass="8320">MCRQPHFREAGLSANAVNGNTWDERLQEDLKNCRFQGTFASPKNVPITQRLLPISSATKLRDICTITSSTKRTV</sequence>
<proteinExistence type="predicted"/>
<evidence type="ECO:0000313" key="2">
    <source>
        <dbReference type="Proteomes" id="UP000807306"/>
    </source>
</evidence>